<organism evidence="1 2">
    <name type="scientific">Rhododendron molle</name>
    <name type="common">Chinese azalea</name>
    <name type="synonym">Azalea mollis</name>
    <dbReference type="NCBI Taxonomy" id="49168"/>
    <lineage>
        <taxon>Eukaryota</taxon>
        <taxon>Viridiplantae</taxon>
        <taxon>Streptophyta</taxon>
        <taxon>Embryophyta</taxon>
        <taxon>Tracheophyta</taxon>
        <taxon>Spermatophyta</taxon>
        <taxon>Magnoliopsida</taxon>
        <taxon>eudicotyledons</taxon>
        <taxon>Gunneridae</taxon>
        <taxon>Pentapetalae</taxon>
        <taxon>asterids</taxon>
        <taxon>Ericales</taxon>
        <taxon>Ericaceae</taxon>
        <taxon>Ericoideae</taxon>
        <taxon>Rhodoreae</taxon>
        <taxon>Rhododendron</taxon>
    </lineage>
</organism>
<keyword evidence="2" id="KW-1185">Reference proteome</keyword>
<evidence type="ECO:0000313" key="1">
    <source>
        <dbReference type="EMBL" id="KAI8562359.1"/>
    </source>
</evidence>
<accession>A0ACC0PBD4</accession>
<gene>
    <name evidence="1" type="ORF">RHMOL_Rhmol03G0030200</name>
</gene>
<dbReference type="EMBL" id="CM046390">
    <property type="protein sequence ID" value="KAI8562359.1"/>
    <property type="molecule type" value="Genomic_DNA"/>
</dbReference>
<reference evidence="1" key="1">
    <citation type="submission" date="2022-02" db="EMBL/GenBank/DDBJ databases">
        <title>Plant Genome Project.</title>
        <authorList>
            <person name="Zhang R.-G."/>
        </authorList>
    </citation>
    <scope>NUCLEOTIDE SEQUENCE</scope>
    <source>
        <strain evidence="1">AT1</strain>
    </source>
</reference>
<comment type="caution">
    <text evidence="1">The sequence shown here is derived from an EMBL/GenBank/DDBJ whole genome shotgun (WGS) entry which is preliminary data.</text>
</comment>
<sequence length="733" mass="82656">MRWKGEANVGFGGRSTSLRLNRNLHFCFSGGSFRPPTLSWLLHAMGFHFLPTNLVFSIFCGEELFCCKFKIVFPQEISSLHGILRETSESMSVSLQDKCTFSLLGHCAVDWSTNGQLVAAGVDKDDQVNFSHGNGCTESCRNMSGAKYGQWSCGCCKLDGLHHCILVSAEEDNWIEVILYDTPMFGSHHFSIGLQSSEQVKTHLKKPKWVGDLYRKQPLLDLDTVVMAINSANAAKLCFRRLAGSTSSTTRFPIFVVFITLTWKLLAVSIASLSTLFYFIFKLLHVLLSSRSQSLMYLTLEKVFSNTLRNIEIRRSQMLYWPILLKENVLRSQSCVDYAEKAALHKHSMWSSVAVDILLGYLFGIALFFHSECACLWVSNSANNITNHLLRNGCAWLMGVPAGFKLNTELAGFLGMISLNAIQIWSTLWFFAGFLFIYFVQGLAIAGVLFGLTAPAALVIDMMSLSMLHVSTLHWLISYIYSHQIQAIAALWRLFRGRKVNPLRQRYDSYEYTVEQHVVGSLLFTPLLLLLPTTSVFYIFFTILMCTVSCACLAIDILRSIIHATPYIKIFLWFVRLRRFPSGVWFEIISCRSNAGPMDVGCCSDASTPSEKSWKRTDISGSRSSVSVSILQSNFLNIGKDKLSGLIIEKCFLKFLPLLLPHQHMEFSLGEVFRLRWGLVYLQQCHGCPSHVKSTGVFAMMQFLDASQIFTVINFIKLIPILSFSSPRLFFDS</sequence>
<protein>
    <submittedName>
        <fullName evidence="1">Uncharacterized protein</fullName>
    </submittedName>
</protein>
<evidence type="ECO:0000313" key="2">
    <source>
        <dbReference type="Proteomes" id="UP001062846"/>
    </source>
</evidence>
<name>A0ACC0PBD4_RHOML</name>
<dbReference type="Proteomes" id="UP001062846">
    <property type="component" value="Chromosome 3"/>
</dbReference>
<proteinExistence type="predicted"/>